<dbReference type="GO" id="GO:0016787">
    <property type="term" value="F:hydrolase activity"/>
    <property type="evidence" value="ECO:0007669"/>
    <property type="project" value="InterPro"/>
</dbReference>
<keyword evidence="3" id="KW-1185">Reference proteome</keyword>
<comment type="caution">
    <text evidence="2">The sequence shown here is derived from an EMBL/GenBank/DDBJ whole genome shotgun (WGS) entry which is preliminary data.</text>
</comment>
<accession>A0A1R1PW15</accession>
<dbReference type="Proteomes" id="UP000188320">
    <property type="component" value="Unassembled WGS sequence"/>
</dbReference>
<protein>
    <submittedName>
        <fullName evidence="2">mRNA decapping complex subunit 2</fullName>
    </submittedName>
</protein>
<dbReference type="GO" id="GO:0000290">
    <property type="term" value="P:deadenylation-dependent decapping of nuclear-transcribed mRNA"/>
    <property type="evidence" value="ECO:0007669"/>
    <property type="project" value="TreeGrafter"/>
</dbReference>
<dbReference type="GO" id="GO:0000932">
    <property type="term" value="C:P-body"/>
    <property type="evidence" value="ECO:0007669"/>
    <property type="project" value="TreeGrafter"/>
</dbReference>
<dbReference type="InterPro" id="IPR007722">
    <property type="entry name" value="DCP2_BoxA"/>
</dbReference>
<feature type="non-terminal residue" evidence="2">
    <location>
        <position position="116"/>
    </location>
</feature>
<evidence type="ECO:0000313" key="2">
    <source>
        <dbReference type="EMBL" id="OMH85165.1"/>
    </source>
</evidence>
<evidence type="ECO:0000313" key="3">
    <source>
        <dbReference type="Proteomes" id="UP000188320"/>
    </source>
</evidence>
<dbReference type="EMBL" id="LSSK01000106">
    <property type="protein sequence ID" value="OMH85165.1"/>
    <property type="molecule type" value="Genomic_DNA"/>
</dbReference>
<dbReference type="InterPro" id="IPR036189">
    <property type="entry name" value="DCP2_BoxA_sf"/>
</dbReference>
<dbReference type="SMART" id="SM01125">
    <property type="entry name" value="DCP2"/>
    <property type="match status" value="1"/>
</dbReference>
<dbReference type="GO" id="GO:0030145">
    <property type="term" value="F:manganese ion binding"/>
    <property type="evidence" value="ECO:0007669"/>
    <property type="project" value="InterPro"/>
</dbReference>
<dbReference type="PANTHER" id="PTHR23114">
    <property type="entry name" value="M7GPPPN-MRNA HYDROLASE"/>
    <property type="match status" value="1"/>
</dbReference>
<organism evidence="2 3">
    <name type="scientific">Zancudomyces culisetae</name>
    <name type="common">Gut fungus</name>
    <name type="synonym">Smittium culisetae</name>
    <dbReference type="NCBI Taxonomy" id="1213189"/>
    <lineage>
        <taxon>Eukaryota</taxon>
        <taxon>Fungi</taxon>
        <taxon>Fungi incertae sedis</taxon>
        <taxon>Zoopagomycota</taxon>
        <taxon>Kickxellomycotina</taxon>
        <taxon>Harpellomycetes</taxon>
        <taxon>Harpellales</taxon>
        <taxon>Legeriomycetaceae</taxon>
        <taxon>Zancudomyces</taxon>
    </lineage>
</organism>
<gene>
    <name evidence="2" type="ORF">AX774_g1289</name>
</gene>
<dbReference type="PANTHER" id="PTHR23114:SF17">
    <property type="entry name" value="M7GPPPN-MRNA HYDROLASE"/>
    <property type="match status" value="1"/>
</dbReference>
<dbReference type="Pfam" id="PF05026">
    <property type="entry name" value="DCP2"/>
    <property type="match status" value="1"/>
</dbReference>
<reference evidence="3" key="1">
    <citation type="submission" date="2017-01" db="EMBL/GenBank/DDBJ databases">
        <authorList>
            <person name="Wang Y."/>
            <person name="White M."/>
            <person name="Kvist S."/>
            <person name="Moncalvo J.-M."/>
        </authorList>
    </citation>
    <scope>NUCLEOTIDE SEQUENCE [LARGE SCALE GENOMIC DNA]</scope>
    <source>
        <strain evidence="3">COL-18-3</strain>
    </source>
</reference>
<dbReference type="OrthoDB" id="18996at2759"/>
<sequence length="116" mass="13588">MEIPQTSATNYGDMQEVIDDLSTRFIINIPREELSTIERIFFQIEEAHWFYEDFIVEQNPNLQSMSLKNFAAIMLQQNPALNQLRLNPSEVYQSFLNYKFKVPACGSIIFNESMNK</sequence>
<dbReference type="AlphaFoldDB" id="A0A1R1PW15"/>
<dbReference type="Gene3D" id="1.10.10.1050">
    <property type="entry name" value="Dcp2, box A domain"/>
    <property type="match status" value="1"/>
</dbReference>
<name>A0A1R1PW15_ZANCU</name>
<dbReference type="SUPFAM" id="SSF140586">
    <property type="entry name" value="Dcp2 domain-like"/>
    <property type="match status" value="1"/>
</dbReference>
<dbReference type="GO" id="GO:0003723">
    <property type="term" value="F:RNA binding"/>
    <property type="evidence" value="ECO:0007669"/>
    <property type="project" value="InterPro"/>
</dbReference>
<feature type="domain" description="mRNA decapping protein 2 Box A" evidence="1">
    <location>
        <begin position="15"/>
        <end position="99"/>
    </location>
</feature>
<evidence type="ECO:0000259" key="1">
    <source>
        <dbReference type="SMART" id="SM01125"/>
    </source>
</evidence>
<proteinExistence type="predicted"/>